<feature type="transmembrane region" description="Helical" evidence="10">
    <location>
        <begin position="378"/>
        <end position="398"/>
    </location>
</feature>
<dbReference type="SUPFAM" id="SSF63501">
    <property type="entry name" value="Frizzled cysteine-rich domain"/>
    <property type="match status" value="1"/>
</dbReference>
<gene>
    <name evidence="15" type="primary">LOC106815127</name>
</gene>
<evidence type="ECO:0000256" key="9">
    <source>
        <dbReference type="PROSITE-ProRule" id="PRU00090"/>
    </source>
</evidence>
<feature type="transmembrane region" description="Helical" evidence="10">
    <location>
        <begin position="539"/>
        <end position="562"/>
    </location>
</feature>
<evidence type="ECO:0000259" key="12">
    <source>
        <dbReference type="PROSITE" id="PS50038"/>
    </source>
</evidence>
<feature type="transmembrane region" description="Helical" evidence="10">
    <location>
        <begin position="473"/>
        <end position="496"/>
    </location>
</feature>
<dbReference type="SMART" id="SM01330">
    <property type="entry name" value="Frizzled"/>
    <property type="match status" value="1"/>
</dbReference>
<dbReference type="InterPro" id="IPR000539">
    <property type="entry name" value="Frizzled/Smoothened_7TM"/>
</dbReference>
<evidence type="ECO:0000256" key="4">
    <source>
        <dbReference type="ARBA" id="ARBA00022692"/>
    </source>
</evidence>
<dbReference type="Gene3D" id="1.10.2000.10">
    <property type="entry name" value="Frizzled cysteine-rich domain"/>
    <property type="match status" value="1"/>
</dbReference>
<protein>
    <submittedName>
        <fullName evidence="15">Frizzled-2-like</fullName>
    </submittedName>
</protein>
<dbReference type="Proteomes" id="UP000695022">
    <property type="component" value="Unplaced"/>
</dbReference>
<feature type="transmembrane region" description="Helical" evidence="10">
    <location>
        <begin position="337"/>
        <end position="366"/>
    </location>
</feature>
<dbReference type="InterPro" id="IPR015526">
    <property type="entry name" value="Frizzled/SFRP"/>
</dbReference>
<dbReference type="PROSITE" id="PS50038">
    <property type="entry name" value="FZ"/>
    <property type="match status" value="1"/>
</dbReference>
<evidence type="ECO:0000313" key="14">
    <source>
        <dbReference type="Proteomes" id="UP000695022"/>
    </source>
</evidence>
<keyword evidence="11" id="KW-0732">Signal</keyword>
<evidence type="ECO:0000256" key="11">
    <source>
        <dbReference type="SAM" id="SignalP"/>
    </source>
</evidence>
<evidence type="ECO:0000256" key="3">
    <source>
        <dbReference type="ARBA" id="ARBA00022473"/>
    </source>
</evidence>
<feature type="transmembrane region" description="Helical" evidence="10">
    <location>
        <begin position="264"/>
        <end position="284"/>
    </location>
</feature>
<feature type="disulfide bond" evidence="9">
    <location>
        <begin position="53"/>
        <end position="99"/>
    </location>
</feature>
<evidence type="ECO:0000256" key="8">
    <source>
        <dbReference type="ARBA" id="ARBA00023170"/>
    </source>
</evidence>
<feature type="disulfide bond" evidence="9">
    <location>
        <begin position="45"/>
        <end position="106"/>
    </location>
</feature>
<dbReference type="InterPro" id="IPR020067">
    <property type="entry name" value="Frizzled_dom"/>
</dbReference>
<dbReference type="InterPro" id="IPR036790">
    <property type="entry name" value="Frizzled_dom_sf"/>
</dbReference>
<dbReference type="PROSITE" id="PS50261">
    <property type="entry name" value="G_PROTEIN_RECEP_F2_4"/>
    <property type="match status" value="1"/>
</dbReference>
<dbReference type="RefSeq" id="XP_014675042.1">
    <property type="nucleotide sequence ID" value="XM_014819556.1"/>
</dbReference>
<feature type="signal peptide" evidence="11">
    <location>
        <begin position="1"/>
        <end position="21"/>
    </location>
</feature>
<dbReference type="PRINTS" id="PR00489">
    <property type="entry name" value="FRIZZLED"/>
</dbReference>
<comment type="similarity">
    <text evidence="2">Belongs to the G-protein coupled receptor Fz/Smo family.</text>
</comment>
<keyword evidence="4 10" id="KW-0812">Transmembrane</keyword>
<dbReference type="SMART" id="SM00063">
    <property type="entry name" value="FRI"/>
    <property type="match status" value="1"/>
</dbReference>
<dbReference type="GeneID" id="106815127"/>
<keyword evidence="7 9" id="KW-1015">Disulfide bond</keyword>
<evidence type="ECO:0000256" key="6">
    <source>
        <dbReference type="ARBA" id="ARBA00023136"/>
    </source>
</evidence>
<evidence type="ECO:0000256" key="7">
    <source>
        <dbReference type="ARBA" id="ARBA00023157"/>
    </source>
</evidence>
<keyword evidence="5 10" id="KW-1133">Transmembrane helix</keyword>
<feature type="disulfide bond" evidence="9">
    <location>
        <begin position="120"/>
        <end position="144"/>
    </location>
</feature>
<evidence type="ECO:0000256" key="5">
    <source>
        <dbReference type="ARBA" id="ARBA00022989"/>
    </source>
</evidence>
<feature type="chain" id="PRO_5047160470" evidence="11">
    <location>
        <begin position="22"/>
        <end position="615"/>
    </location>
</feature>
<feature type="transmembrane region" description="Helical" evidence="10">
    <location>
        <begin position="230"/>
        <end position="252"/>
    </location>
</feature>
<dbReference type="InterPro" id="IPR017981">
    <property type="entry name" value="GPCR_2-like_7TM"/>
</dbReference>
<keyword evidence="8" id="KW-0675">Receptor</keyword>
<dbReference type="PANTHER" id="PTHR11309:SF47">
    <property type="entry name" value="FRIZZLED"/>
    <property type="match status" value="1"/>
</dbReference>
<feature type="domain" description="G-protein coupled receptors family 2 profile 2" evidence="13">
    <location>
        <begin position="225"/>
        <end position="569"/>
    </location>
</feature>
<organism evidence="14 15">
    <name type="scientific">Priapulus caudatus</name>
    <name type="common">Priapulid worm</name>
    <dbReference type="NCBI Taxonomy" id="37621"/>
    <lineage>
        <taxon>Eukaryota</taxon>
        <taxon>Metazoa</taxon>
        <taxon>Ecdysozoa</taxon>
        <taxon>Scalidophora</taxon>
        <taxon>Priapulida</taxon>
        <taxon>Priapulimorpha</taxon>
        <taxon>Priapulimorphida</taxon>
        <taxon>Priapulidae</taxon>
        <taxon>Priapulus</taxon>
    </lineage>
</organism>
<reference evidence="15" key="1">
    <citation type="submission" date="2025-08" db="UniProtKB">
        <authorList>
            <consortium name="RefSeq"/>
        </authorList>
    </citation>
    <scope>IDENTIFICATION</scope>
</reference>
<evidence type="ECO:0000313" key="15">
    <source>
        <dbReference type="RefSeq" id="XP_014675042.1"/>
    </source>
</evidence>
<dbReference type="Pfam" id="PF01392">
    <property type="entry name" value="Fz"/>
    <property type="match status" value="1"/>
</dbReference>
<keyword evidence="6 10" id="KW-0472">Membrane</keyword>
<evidence type="ECO:0000256" key="1">
    <source>
        <dbReference type="ARBA" id="ARBA00004141"/>
    </source>
</evidence>
<accession>A0ABM1ES71</accession>
<evidence type="ECO:0000259" key="13">
    <source>
        <dbReference type="PROSITE" id="PS50261"/>
    </source>
</evidence>
<feature type="domain" description="FZ" evidence="12">
    <location>
        <begin position="40"/>
        <end position="156"/>
    </location>
</feature>
<keyword evidence="3" id="KW-0217">Developmental protein</keyword>
<dbReference type="CDD" id="cd07458">
    <property type="entry name" value="CRD_FZ1_like"/>
    <property type="match status" value="1"/>
</dbReference>
<comment type="subcellular location">
    <subcellularLocation>
        <location evidence="1">Membrane</location>
        <topology evidence="1">Multi-pass membrane protein</topology>
    </subcellularLocation>
</comment>
<name>A0ABM1ES71_PRICU</name>
<evidence type="ECO:0000256" key="2">
    <source>
        <dbReference type="ARBA" id="ARBA00008077"/>
    </source>
</evidence>
<dbReference type="PANTHER" id="PTHR11309">
    <property type="entry name" value="FRIZZLED"/>
    <property type="match status" value="1"/>
</dbReference>
<comment type="caution">
    <text evidence="9">Lacks conserved residue(s) required for the propagation of feature annotation.</text>
</comment>
<feature type="transmembrane region" description="Helical" evidence="10">
    <location>
        <begin position="418"/>
        <end position="444"/>
    </location>
</feature>
<keyword evidence="14" id="KW-1185">Reference proteome</keyword>
<dbReference type="Pfam" id="PF01534">
    <property type="entry name" value="Frizzled"/>
    <property type="match status" value="1"/>
</dbReference>
<sequence>MPYPLSHVALIVIIVVTLGIAVDGDRSISESGVADPDTVPKHGRCEPITIPLCDNLPYNETIMPNLLNHQKQEEAGLEVHQFFPLVEVKCSPDLKFFLCAMYAPVCTVIPEALPPCRGLCVSARRGCEGLMNKFGFQWPQTLDCLKFPESGLCVGPNSTAEGAPPPAARPPALDPGFPSGAPPPFRCPRNLSVHNLDYRLAVGGGAATPDCGAPCDDLFWSAAQRRFARVWVGAWSVACFALTVFAVATFALDPARFRYPERPIVFLSACYLFVALAYLAGYVLRDSIACSGPFRDTGRVTVAAHDLYGYGARAEAEAVVESLPVVTQGTKKEGCTILFMLLYFFTMASALWWVVLTVSWFLAAGLKWSSEAIEQRAHLFHLVAWATPAALTILVLALGKVDGDVLSGVCYVGVADAAAARVFVVAPLAASLLTGALFLAAGLASLYRIRGVVRGGGGGGEAAAKLERLMARIGAFAAMYAAPSAAVVACVFYEQLHLEAWMASWWARVASCSPHASPHYSDITCPAAGGGGGEREAPIFAVFLVKYAMSLSVGIASGIWIWSPKTLAAWWRCFYRGAICCRGGGGGGGGGREAELKQRRACRYEGARSPSAAAV</sequence>
<dbReference type="Gene3D" id="1.20.1070.10">
    <property type="entry name" value="Rhodopsin 7-helix transmembrane proteins"/>
    <property type="match status" value="1"/>
</dbReference>
<proteinExistence type="inferred from homology"/>
<evidence type="ECO:0000256" key="10">
    <source>
        <dbReference type="SAM" id="Phobius"/>
    </source>
</evidence>